<proteinExistence type="predicted"/>
<reference evidence="1" key="1">
    <citation type="journal article" date="2013" name="Genetics">
        <title>The draft genome and transcriptome of Panagrellus redivivus are shaped by the harsh demands of a free-living lifestyle.</title>
        <authorList>
            <person name="Srinivasan J."/>
            <person name="Dillman A.R."/>
            <person name="Macchietto M.G."/>
            <person name="Heikkinen L."/>
            <person name="Lakso M."/>
            <person name="Fracchia K.M."/>
            <person name="Antoshechkin I."/>
            <person name="Mortazavi A."/>
            <person name="Wong G."/>
            <person name="Sternberg P.W."/>
        </authorList>
    </citation>
    <scope>NUCLEOTIDE SEQUENCE [LARGE SCALE GENOMIC DNA]</scope>
    <source>
        <strain evidence="1">MT8872</strain>
    </source>
</reference>
<dbReference type="AlphaFoldDB" id="A0A7E4VT49"/>
<evidence type="ECO:0000313" key="2">
    <source>
        <dbReference type="WBParaSite" id="Pan_g3085.t1"/>
    </source>
</evidence>
<protein>
    <submittedName>
        <fullName evidence="2">Transposase</fullName>
    </submittedName>
</protein>
<dbReference type="Proteomes" id="UP000492821">
    <property type="component" value="Unassembled WGS sequence"/>
</dbReference>
<name>A0A7E4VT49_PANRE</name>
<evidence type="ECO:0000313" key="1">
    <source>
        <dbReference type="Proteomes" id="UP000492821"/>
    </source>
</evidence>
<reference evidence="2" key="2">
    <citation type="submission" date="2020-10" db="UniProtKB">
        <authorList>
            <consortium name="WormBaseParasite"/>
        </authorList>
    </citation>
    <scope>IDENTIFICATION</scope>
</reference>
<sequence>MRVGVSFFSVVALDHITGTIAKRVFRRRQPARDINRRAMDRRCYQYLRDRHVLALAQLRLGRGAGTMSQIWPSFA</sequence>
<keyword evidence="1" id="KW-1185">Reference proteome</keyword>
<dbReference type="WBParaSite" id="Pan_g3085.t1">
    <property type="protein sequence ID" value="Pan_g3085.t1"/>
    <property type="gene ID" value="Pan_g3085"/>
</dbReference>
<accession>A0A7E4VT49</accession>
<organism evidence="1 2">
    <name type="scientific">Panagrellus redivivus</name>
    <name type="common">Microworm</name>
    <dbReference type="NCBI Taxonomy" id="6233"/>
    <lineage>
        <taxon>Eukaryota</taxon>
        <taxon>Metazoa</taxon>
        <taxon>Ecdysozoa</taxon>
        <taxon>Nematoda</taxon>
        <taxon>Chromadorea</taxon>
        <taxon>Rhabditida</taxon>
        <taxon>Tylenchina</taxon>
        <taxon>Panagrolaimomorpha</taxon>
        <taxon>Panagrolaimoidea</taxon>
        <taxon>Panagrolaimidae</taxon>
        <taxon>Panagrellus</taxon>
    </lineage>
</organism>